<evidence type="ECO:0000313" key="2">
    <source>
        <dbReference type="EMBL" id="PSR81674.1"/>
    </source>
</evidence>
<gene>
    <name evidence="2" type="ORF">BD289DRAFT_34501</name>
</gene>
<name>A0A2T3A2I5_9PEZI</name>
<dbReference type="InParanoid" id="A0A2T3A2I5"/>
<dbReference type="AlphaFoldDB" id="A0A2T3A2I5"/>
<accession>A0A2T3A2I5</accession>
<keyword evidence="1" id="KW-0472">Membrane</keyword>
<evidence type="ECO:0000256" key="1">
    <source>
        <dbReference type="SAM" id="Phobius"/>
    </source>
</evidence>
<protein>
    <submittedName>
        <fullName evidence="2">Uncharacterized protein</fullName>
    </submittedName>
</protein>
<dbReference type="EMBL" id="KZ678497">
    <property type="protein sequence ID" value="PSR81674.1"/>
    <property type="molecule type" value="Genomic_DNA"/>
</dbReference>
<keyword evidence="1" id="KW-1133">Transmembrane helix</keyword>
<dbReference type="Proteomes" id="UP000241462">
    <property type="component" value="Unassembled WGS sequence"/>
</dbReference>
<reference evidence="2 3" key="1">
    <citation type="journal article" date="2018" name="Mycol. Prog.">
        <title>Coniella lustricola, a new species from submerged detritus.</title>
        <authorList>
            <person name="Raudabaugh D.B."/>
            <person name="Iturriaga T."/>
            <person name="Carver A."/>
            <person name="Mondo S."/>
            <person name="Pangilinan J."/>
            <person name="Lipzen A."/>
            <person name="He G."/>
            <person name="Amirebrahimi M."/>
            <person name="Grigoriev I.V."/>
            <person name="Miller A.N."/>
        </authorList>
    </citation>
    <scope>NUCLEOTIDE SEQUENCE [LARGE SCALE GENOMIC DNA]</scope>
    <source>
        <strain evidence="2 3">B22-T-1</strain>
    </source>
</reference>
<keyword evidence="3" id="KW-1185">Reference proteome</keyword>
<organism evidence="2 3">
    <name type="scientific">Coniella lustricola</name>
    <dbReference type="NCBI Taxonomy" id="2025994"/>
    <lineage>
        <taxon>Eukaryota</taxon>
        <taxon>Fungi</taxon>
        <taxon>Dikarya</taxon>
        <taxon>Ascomycota</taxon>
        <taxon>Pezizomycotina</taxon>
        <taxon>Sordariomycetes</taxon>
        <taxon>Sordariomycetidae</taxon>
        <taxon>Diaporthales</taxon>
        <taxon>Schizoparmaceae</taxon>
        <taxon>Coniella</taxon>
    </lineage>
</organism>
<sequence length="160" mass="17244">MASLSPSTAAPFVLGRMLIQQSSPVQAQAQASCESVPHSALSCTCVCVCVCVCVRRLFVSREQSVASVRASGRLRSFFFLLFLPVPVSFLALARAYTSHLTPPPTPCTRRYAVTKTAIQSRPRAGCAGWLVVSVDCCERAECCQAHGQDHVAVVFFCAFP</sequence>
<feature type="transmembrane region" description="Helical" evidence="1">
    <location>
        <begin position="78"/>
        <end position="97"/>
    </location>
</feature>
<keyword evidence="1" id="KW-0812">Transmembrane</keyword>
<proteinExistence type="predicted"/>
<evidence type="ECO:0000313" key="3">
    <source>
        <dbReference type="Proteomes" id="UP000241462"/>
    </source>
</evidence>